<dbReference type="InterPro" id="IPR019786">
    <property type="entry name" value="Zinc_finger_PHD-type_CS"/>
</dbReference>
<evidence type="ECO:0000256" key="4">
    <source>
        <dbReference type="SAM" id="MobiDB-lite"/>
    </source>
</evidence>
<dbReference type="InterPro" id="IPR001965">
    <property type="entry name" value="Znf_PHD"/>
</dbReference>
<comment type="caution">
    <text evidence="6">The sequence shown here is derived from an EMBL/GenBank/DDBJ whole genome shotgun (WGS) entry which is preliminary data.</text>
</comment>
<dbReference type="Gene3D" id="3.30.40.10">
    <property type="entry name" value="Zinc/RING finger domain, C3HC4 (zinc finger)"/>
    <property type="match status" value="1"/>
</dbReference>
<sequence>MECDEVNAKKSRCNSLLNVDSDKEKSVPPYGKQVIENHTDKDVQENLGVVSEEGSHDQHLASIRCKSSNQNEVSHGEPQASISMKHTSDIEYCQQQKDERFCSQTEFFLKTGTNTAHKALNVIHELQSKRKTGAQGKEPNAADDKAGGAEILTDGDEYQNEKIGLAAEKHELLSSRCTSGRDISTSTRLTESNVCMKCKEAGKLLVCRTTTCPIMVHESCLTSQIDAEGNFLCPFCVCYQAFSRCVEAKKKASLARKELASFIRI</sequence>
<keyword evidence="2" id="KW-0863">Zinc-finger</keyword>
<keyword evidence="7" id="KW-1185">Reference proteome</keyword>
<dbReference type="PANTHER" id="PTHR47863">
    <property type="entry name" value="RING/FYVE/PHD ZINC FINGER SUPERFAMILY PROTEIN"/>
    <property type="match status" value="1"/>
</dbReference>
<dbReference type="PROSITE" id="PS01359">
    <property type="entry name" value="ZF_PHD_1"/>
    <property type="match status" value="1"/>
</dbReference>
<dbReference type="EMBL" id="SDMP01000006">
    <property type="protein sequence ID" value="RYR51755.1"/>
    <property type="molecule type" value="Genomic_DNA"/>
</dbReference>
<protein>
    <recommendedName>
        <fullName evidence="5">Zinc finger PHD-type domain-containing protein</fullName>
    </recommendedName>
</protein>
<keyword evidence="3" id="KW-0862">Zinc</keyword>
<dbReference type="InterPro" id="IPR011011">
    <property type="entry name" value="Znf_FYVE_PHD"/>
</dbReference>
<proteinExistence type="predicted"/>
<keyword evidence="1" id="KW-0479">Metal-binding</keyword>
<dbReference type="SMART" id="SM00249">
    <property type="entry name" value="PHD"/>
    <property type="match status" value="1"/>
</dbReference>
<reference evidence="6 7" key="1">
    <citation type="submission" date="2019-01" db="EMBL/GenBank/DDBJ databases">
        <title>Sequencing of cultivated peanut Arachis hypogaea provides insights into genome evolution and oil improvement.</title>
        <authorList>
            <person name="Chen X."/>
        </authorList>
    </citation>
    <scope>NUCLEOTIDE SEQUENCE [LARGE SCALE GENOMIC DNA]</scope>
    <source>
        <strain evidence="7">cv. Fuhuasheng</strain>
        <tissue evidence="6">Leaves</tissue>
    </source>
</reference>
<organism evidence="6 7">
    <name type="scientific">Arachis hypogaea</name>
    <name type="common">Peanut</name>
    <dbReference type="NCBI Taxonomy" id="3818"/>
    <lineage>
        <taxon>Eukaryota</taxon>
        <taxon>Viridiplantae</taxon>
        <taxon>Streptophyta</taxon>
        <taxon>Embryophyta</taxon>
        <taxon>Tracheophyta</taxon>
        <taxon>Spermatophyta</taxon>
        <taxon>Magnoliopsida</taxon>
        <taxon>eudicotyledons</taxon>
        <taxon>Gunneridae</taxon>
        <taxon>Pentapetalae</taxon>
        <taxon>rosids</taxon>
        <taxon>fabids</taxon>
        <taxon>Fabales</taxon>
        <taxon>Fabaceae</taxon>
        <taxon>Papilionoideae</taxon>
        <taxon>50 kb inversion clade</taxon>
        <taxon>dalbergioids sensu lato</taxon>
        <taxon>Dalbergieae</taxon>
        <taxon>Pterocarpus clade</taxon>
        <taxon>Arachis</taxon>
    </lineage>
</organism>
<dbReference type="AlphaFoldDB" id="A0A445CLD8"/>
<evidence type="ECO:0000256" key="2">
    <source>
        <dbReference type="ARBA" id="ARBA00022771"/>
    </source>
</evidence>
<feature type="region of interest" description="Disordered" evidence="4">
    <location>
        <begin position="67"/>
        <end position="87"/>
    </location>
</feature>
<gene>
    <name evidence="6" type="ORF">Ahy_A06g026735</name>
</gene>
<dbReference type="SUPFAM" id="SSF57903">
    <property type="entry name" value="FYVE/PHD zinc finger"/>
    <property type="match status" value="1"/>
</dbReference>
<dbReference type="GO" id="GO:0008270">
    <property type="term" value="F:zinc ion binding"/>
    <property type="evidence" value="ECO:0007669"/>
    <property type="project" value="UniProtKB-KW"/>
</dbReference>
<dbReference type="InterPro" id="IPR013083">
    <property type="entry name" value="Znf_RING/FYVE/PHD"/>
</dbReference>
<dbReference type="STRING" id="3818.A0A445CLD8"/>
<accession>A0A445CLD8</accession>
<evidence type="ECO:0000256" key="1">
    <source>
        <dbReference type="ARBA" id="ARBA00022723"/>
    </source>
</evidence>
<feature type="domain" description="Zinc finger PHD-type" evidence="5">
    <location>
        <begin position="194"/>
        <end position="237"/>
    </location>
</feature>
<evidence type="ECO:0000259" key="5">
    <source>
        <dbReference type="SMART" id="SM00249"/>
    </source>
</evidence>
<dbReference type="Proteomes" id="UP000289738">
    <property type="component" value="Chromosome A06"/>
</dbReference>
<evidence type="ECO:0000313" key="6">
    <source>
        <dbReference type="EMBL" id="RYR51755.1"/>
    </source>
</evidence>
<evidence type="ECO:0000256" key="3">
    <source>
        <dbReference type="ARBA" id="ARBA00022833"/>
    </source>
</evidence>
<dbReference type="PANTHER" id="PTHR47863:SF4">
    <property type="entry name" value="RING_FYVE_PHD ZINC FINGER SUPERFAMILY PROTEIN"/>
    <property type="match status" value="1"/>
</dbReference>
<name>A0A445CLD8_ARAHY</name>
<evidence type="ECO:0000313" key="7">
    <source>
        <dbReference type="Proteomes" id="UP000289738"/>
    </source>
</evidence>